<dbReference type="FunFam" id="2.120.10.80:FF:000084">
    <property type="entry name" value="Leucine carboxyl methyltransferase 2"/>
    <property type="match status" value="1"/>
</dbReference>
<reference evidence="18" key="1">
    <citation type="submission" date="2025-08" db="UniProtKB">
        <authorList>
            <consortium name="RefSeq"/>
        </authorList>
    </citation>
    <scope>IDENTIFICATION</scope>
</reference>
<evidence type="ECO:0000256" key="6">
    <source>
        <dbReference type="ARBA" id="ARBA00018045"/>
    </source>
</evidence>
<evidence type="ECO:0000256" key="11">
    <source>
        <dbReference type="ARBA" id="ARBA00025588"/>
    </source>
</evidence>
<dbReference type="GO" id="GO:0031591">
    <property type="term" value="P:wybutosine biosynthetic process"/>
    <property type="evidence" value="ECO:0007669"/>
    <property type="project" value="TreeGrafter"/>
</dbReference>
<evidence type="ECO:0000256" key="15">
    <source>
        <dbReference type="ARBA" id="ARBA00049250"/>
    </source>
</evidence>
<dbReference type="FunCoup" id="A0A6P7YUE4">
    <property type="interactions" value="803"/>
</dbReference>
<keyword evidence="17" id="KW-1185">Reference proteome</keyword>
<dbReference type="Gene3D" id="3.40.50.150">
    <property type="entry name" value="Vaccinia Virus protein VP39"/>
    <property type="match status" value="1"/>
</dbReference>
<dbReference type="InterPro" id="IPR029063">
    <property type="entry name" value="SAM-dependent_MTases_sf"/>
</dbReference>
<sequence>MEGKKSLRREREAVQGTNDSSIVSKCSMASLGYFQDEFLQYFVAKKSRRAPLINWGYFIRAKAVDHCIRQFLLQTQNHSKRQILSLGAGFDSLYFRLKASGYLDKTVVYEVDFPEVIRRKTLMIKGTEKLAELVAITKEAKCLDSGLLEFSGKDYKLLGIDLNDVVLLDKELKELGVDPSCPTLLLAEVVLTYMENIRSSAVICWAADYFSSAQFVVYEQIHPEDPFGQVMQQHFIHLNSKLYALSEYPNHEGQRKRFLYSGWPKCQVINMNEFHFNFISRSDRRRIETLEPFDEFEEWHLKCSHYFILVASKGSLIQNSTLSISTGFLVMEPPAICGTVSVFLCPGSTEISGLRRYGHCSALFRPDVVISTGGFGEKNGQHGRLGDIHALISYEGKWRNACVKINESDNGGDERLFHSMTWLSDYERCLILGGRYSPISPASKILCLKFQQLTNEKQHRIEVKVTETHLKETDCSHRWRHSASEVLFSGQTYLFIYGGRSVRELALKDWGFLHPEKLLWEKISVEGSTPEGRHSHSACSWNGGAVIAGGLGAEGLPLGTIFFLKPSISGFCWQAIDTCPPVVPRYSHTAHVHEGKLLLVGGIWIHSQSVPGVSMIDMNTGQTYEYQIDTSPLQWPLMLHNHSSVLLQDENRLLILGGGGNCFSFGTHLNRHLVLLDLASIL</sequence>
<comment type="catalytic activity">
    <reaction evidence="1">
        <text>7-[(3S)-3-amino-3-carboxypropyl]wyosine(37) in tRNA(Phe) + S-adenosyl-L-methionine = 7-[(3S)-(3-amino-3-methoxycarbonyl)propyl]wyosine(37) in tRNA(Phe) + S-adenosyl-L-homocysteine</text>
        <dbReference type="Rhea" id="RHEA:36903"/>
        <dbReference type="Rhea" id="RHEA-COMP:10379"/>
        <dbReference type="Rhea" id="RHEA-COMP:11844"/>
        <dbReference type="ChEBI" id="CHEBI:57856"/>
        <dbReference type="ChEBI" id="CHEBI:59789"/>
        <dbReference type="ChEBI" id="CHEBI:73543"/>
        <dbReference type="ChEBI" id="CHEBI:74275"/>
        <dbReference type="EC" id="2.1.1.290"/>
    </reaction>
</comment>
<dbReference type="InterPro" id="IPR011043">
    <property type="entry name" value="Gal_Oxase/kelch_b-propeller"/>
</dbReference>
<dbReference type="PANTHER" id="PTHR46529">
    <property type="entry name" value="TRNA WYBUTOSINE-SYNTHESIZING PROTEIN 4"/>
    <property type="match status" value="1"/>
</dbReference>
<evidence type="ECO:0000256" key="13">
    <source>
        <dbReference type="ARBA" id="ARBA00030231"/>
    </source>
</evidence>
<comment type="pathway">
    <text evidence="2">tRNA modification; wybutosine-tRNA(Phe) biosynthesis.</text>
</comment>
<keyword evidence="9" id="KW-0949">S-adenosyl-L-methionine</keyword>
<evidence type="ECO:0000256" key="12">
    <source>
        <dbReference type="ARBA" id="ARBA00029750"/>
    </source>
</evidence>
<evidence type="ECO:0000256" key="10">
    <source>
        <dbReference type="ARBA" id="ARBA00022694"/>
    </source>
</evidence>
<dbReference type="EC" id="2.3.1.231" evidence="4"/>
<evidence type="ECO:0000256" key="7">
    <source>
        <dbReference type="ARBA" id="ARBA00022603"/>
    </source>
</evidence>
<dbReference type="AlphaFoldDB" id="A0A6P7YUE4"/>
<evidence type="ECO:0000256" key="16">
    <source>
        <dbReference type="ARBA" id="ARBA00061925"/>
    </source>
</evidence>
<dbReference type="EC" id="2.1.1.290" evidence="5"/>
<proteinExistence type="inferred from homology"/>
<keyword evidence="10" id="KW-0819">tRNA processing</keyword>
<keyword evidence="7" id="KW-0489">Methyltransferase</keyword>
<dbReference type="PANTHER" id="PTHR46529:SF1">
    <property type="entry name" value="TRNA WYBUTOSINE-SYNTHESIZING PROTEIN 4"/>
    <property type="match status" value="1"/>
</dbReference>
<dbReference type="RefSeq" id="XP_030068598.1">
    <property type="nucleotide sequence ID" value="XM_030212738.1"/>
</dbReference>
<evidence type="ECO:0000256" key="5">
    <source>
        <dbReference type="ARBA" id="ARBA00012779"/>
    </source>
</evidence>
<dbReference type="Pfam" id="PF04072">
    <property type="entry name" value="LCM"/>
    <property type="match status" value="1"/>
</dbReference>
<evidence type="ECO:0000256" key="14">
    <source>
        <dbReference type="ARBA" id="ARBA00030847"/>
    </source>
</evidence>
<evidence type="ECO:0000256" key="2">
    <source>
        <dbReference type="ARBA" id="ARBA00004797"/>
    </source>
</evidence>
<evidence type="ECO:0000256" key="9">
    <source>
        <dbReference type="ARBA" id="ARBA00022691"/>
    </source>
</evidence>
<dbReference type="GO" id="GO:0008175">
    <property type="term" value="F:tRNA methyltransferase activity"/>
    <property type="evidence" value="ECO:0007669"/>
    <property type="project" value="TreeGrafter"/>
</dbReference>
<comment type="similarity">
    <text evidence="3">Belongs to the methyltransferase superfamily. LCMT family.</text>
</comment>
<dbReference type="SUPFAM" id="SSF50965">
    <property type="entry name" value="Galactose oxidase, central domain"/>
    <property type="match status" value="1"/>
</dbReference>
<dbReference type="Proteomes" id="UP000515156">
    <property type="component" value="Chromosome 1"/>
</dbReference>
<keyword evidence="8" id="KW-0808">Transferase</keyword>
<evidence type="ECO:0000256" key="3">
    <source>
        <dbReference type="ARBA" id="ARBA00010703"/>
    </source>
</evidence>
<dbReference type="InterPro" id="IPR015915">
    <property type="entry name" value="Kelch-typ_b-propeller"/>
</dbReference>
<evidence type="ECO:0000256" key="4">
    <source>
        <dbReference type="ARBA" id="ARBA00012155"/>
    </source>
</evidence>
<evidence type="ECO:0000256" key="8">
    <source>
        <dbReference type="ARBA" id="ARBA00022679"/>
    </source>
</evidence>
<comment type="function">
    <text evidence="11">Probable S-adenosyl-L-methionine-dependent methyltransferase that acts as a component of the wybutosine biosynthesis pathway. Wybutosine is a hyper modified guanosine with a tricyclic base found at the 3'-position adjacent to the anticodon of eukaryotic phenylalanine tRNA. May methylate the carboxyl group of leucine residues to form alpha-leucine ester residues.</text>
</comment>
<organism evidence="17 18">
    <name type="scientific">Microcaecilia unicolor</name>
    <dbReference type="NCBI Taxonomy" id="1415580"/>
    <lineage>
        <taxon>Eukaryota</taxon>
        <taxon>Metazoa</taxon>
        <taxon>Chordata</taxon>
        <taxon>Craniata</taxon>
        <taxon>Vertebrata</taxon>
        <taxon>Euteleostomi</taxon>
        <taxon>Amphibia</taxon>
        <taxon>Gymnophiona</taxon>
        <taxon>Siphonopidae</taxon>
        <taxon>Microcaecilia</taxon>
    </lineage>
</organism>
<dbReference type="UniPathway" id="UPA00375"/>
<dbReference type="OrthoDB" id="203237at2759"/>
<evidence type="ECO:0000313" key="17">
    <source>
        <dbReference type="Proteomes" id="UP000515156"/>
    </source>
</evidence>
<dbReference type="SUPFAM" id="SSF53335">
    <property type="entry name" value="S-adenosyl-L-methionine-dependent methyltransferases"/>
    <property type="match status" value="1"/>
</dbReference>
<dbReference type="GO" id="GO:0030488">
    <property type="term" value="P:tRNA methylation"/>
    <property type="evidence" value="ECO:0007669"/>
    <property type="project" value="TreeGrafter"/>
</dbReference>
<evidence type="ECO:0000256" key="1">
    <source>
        <dbReference type="ARBA" id="ARBA00001806"/>
    </source>
</evidence>
<dbReference type="CTD" id="9836"/>
<accession>A0A6P7YUE4</accession>
<comment type="catalytic activity">
    <reaction evidence="15">
        <text>7-[(3S)-(3-amino-3-methoxycarbonyl)propyl]wyosine(37) in tRNA(Phe) + S-adenosyl-L-methionine + CO2 = wybutosine(37) in tRNA(Phe) + S-adenosyl-L-homocysteine + 2 H(+)</text>
        <dbReference type="Rhea" id="RHEA:37119"/>
        <dbReference type="Rhea" id="RHEA-COMP:11844"/>
        <dbReference type="Rhea" id="RHEA-COMP:11847"/>
        <dbReference type="ChEBI" id="CHEBI:15378"/>
        <dbReference type="ChEBI" id="CHEBI:16526"/>
        <dbReference type="ChEBI" id="CHEBI:57856"/>
        <dbReference type="ChEBI" id="CHEBI:59789"/>
        <dbReference type="ChEBI" id="CHEBI:73544"/>
        <dbReference type="ChEBI" id="CHEBI:74275"/>
        <dbReference type="EC" id="2.3.1.231"/>
    </reaction>
</comment>
<gene>
    <name evidence="18" type="primary">LCMT2</name>
</gene>
<dbReference type="InParanoid" id="A0A6P7YUE4"/>
<dbReference type="Pfam" id="PF13418">
    <property type="entry name" value="Beta-prop_TYW4"/>
    <property type="match status" value="1"/>
</dbReference>
<dbReference type="Gene3D" id="2.120.10.80">
    <property type="entry name" value="Kelch-type beta propeller"/>
    <property type="match status" value="1"/>
</dbReference>
<dbReference type="KEGG" id="muo:115476380"/>
<evidence type="ECO:0000313" key="18">
    <source>
        <dbReference type="RefSeq" id="XP_030068598.1"/>
    </source>
</evidence>
<comment type="subunit">
    <text evidence="16">Interacts with RNF144B/IBRDC2.</text>
</comment>
<name>A0A6P7YUE4_9AMPH</name>
<protein>
    <recommendedName>
        <fullName evidence="6">tRNA wybutosine-synthesizing protein 4</fullName>
        <ecNumber evidence="5">2.1.1.290</ecNumber>
        <ecNumber evidence="4">2.3.1.231</ecNumber>
    </recommendedName>
    <alternativeName>
        <fullName evidence="13">Leucine carboxyl methyltransferase 2</fullName>
    </alternativeName>
    <alternativeName>
        <fullName evidence="14">tRNA(Phe) (7-(3-amino-3-(methoxycarbonyl)propyl)wyosine(37)-N)-methoxycarbonyltransferase</fullName>
    </alternativeName>
    <alternativeName>
        <fullName evidence="12">tRNA(Phe) (7-(3-amino-3-carboxypropyl)wyosine(37)-O)-methyltransferase</fullName>
    </alternativeName>
</protein>
<dbReference type="FunFam" id="3.40.50.150:FF:000207">
    <property type="entry name" value="Leucine carboxyl methyltransferase 2"/>
    <property type="match status" value="1"/>
</dbReference>
<dbReference type="InterPro" id="IPR007213">
    <property type="entry name" value="Ppm1/Ppm2/Tcmp"/>
</dbReference>
<dbReference type="GeneID" id="115476380"/>